<evidence type="ECO:0000259" key="2">
    <source>
        <dbReference type="SMART" id="SM00460"/>
    </source>
</evidence>
<dbReference type="Proteomes" id="UP001254165">
    <property type="component" value="Unassembled WGS sequence"/>
</dbReference>
<proteinExistence type="predicted"/>
<sequence length="769" mass="87345">MAILITAASHMGGTGWTEHLEKIPQAALAGGILGLVIGYSRFSRRVATWIAIAYTTFFIPWQLGLLITDATSWNERLTILYARLYWSTQQFLTNRPVTDPLLFVASMLLLFWTISLSAGYLQTRYGRPWLPLLVGGISIVVVDIYHPTLGQKGTALATYIVLSLLLLTLLYYQRNATQWERNATAVDMETEFNLGKWALGLAVAMVFLAWSGANLTASVIEAPEGSEWLRSSWISLRKRMENLFAPLRGPAVISVQVYSSNLSLGTGVSVSEDVVFTAQASQPRPEGAVYYWRAYTYDEYRNGIWRNTFEAEEPFEAGEFLTSPNLYRDRTMIEFSIKVQRHLETLFAPAIPLTIDRPVTALIDQRPLPEVPPLETLAIKVEPLLNPGERYTVQSLVANPTEADLRAAGRDYPDWIRERYLDVPTPYSLSKLAGMIVGDLDNPYDQVMAITRYLRENYVYSATIPTPPRDRDPILWFLFDLKRGFCNYYATAEVLLVRSLGIPARLAVGYAQGEPDPTNTQFTVRQKHSHAWPEVYFPGIGWVEFEPTSAQPQIVRPSGTSLEEALPPPVANPVAPNTRELAEQFNRLEEAEIDRNNTLTPSPPLVAFIQRLWPFLLLALGVLGLVYAVLRLAQTVRTTPERSLPVYLEQQLINRGWHAPGWLRFWANYVRLTPMERLFLQFELISHIFHSMAQPGMTAEERVRALVKHYPWLEAPATRFLSEYEKAIYSPYASDLTTARHTLKDLWREAIRYRFKFKTHPDAPESSHL</sequence>
<gene>
    <name evidence="3" type="ORF">QYE77_03515</name>
</gene>
<dbReference type="SMART" id="SM00460">
    <property type="entry name" value="TGc"/>
    <property type="match status" value="1"/>
</dbReference>
<feature type="transmembrane region" description="Helical" evidence="1">
    <location>
        <begin position="101"/>
        <end position="121"/>
    </location>
</feature>
<feature type="transmembrane region" description="Helical" evidence="1">
    <location>
        <begin position="128"/>
        <end position="147"/>
    </location>
</feature>
<dbReference type="PANTHER" id="PTHR42736">
    <property type="entry name" value="PROTEIN-GLUTAMINE GAMMA-GLUTAMYLTRANSFERASE"/>
    <property type="match status" value="1"/>
</dbReference>
<feature type="transmembrane region" description="Helical" evidence="1">
    <location>
        <begin position="46"/>
        <end position="67"/>
    </location>
</feature>
<protein>
    <submittedName>
        <fullName evidence="3">Transglutaminase domain-containing protein</fullName>
    </submittedName>
</protein>
<keyword evidence="4" id="KW-1185">Reference proteome</keyword>
<dbReference type="PANTHER" id="PTHR42736:SF1">
    <property type="entry name" value="PROTEIN-GLUTAMINE GAMMA-GLUTAMYLTRANSFERASE"/>
    <property type="match status" value="1"/>
</dbReference>
<comment type="caution">
    <text evidence="3">The sequence shown here is derived from an EMBL/GenBank/DDBJ whole genome shotgun (WGS) entry which is preliminary data.</text>
</comment>
<feature type="transmembrane region" description="Helical" evidence="1">
    <location>
        <begin position="194"/>
        <end position="213"/>
    </location>
</feature>
<dbReference type="SUPFAM" id="SSF54001">
    <property type="entry name" value="Cysteine proteinases"/>
    <property type="match status" value="1"/>
</dbReference>
<evidence type="ECO:0000313" key="4">
    <source>
        <dbReference type="Proteomes" id="UP001254165"/>
    </source>
</evidence>
<reference evidence="3 4" key="1">
    <citation type="submission" date="2023-07" db="EMBL/GenBank/DDBJ databases">
        <title>Novel species of Thermanaerothrix with wide hydrolytic capabilities.</title>
        <authorList>
            <person name="Zayulina K.S."/>
            <person name="Podosokorskaya O.A."/>
            <person name="Elcheninov A.G."/>
        </authorList>
    </citation>
    <scope>NUCLEOTIDE SEQUENCE [LARGE SCALE GENOMIC DNA]</scope>
    <source>
        <strain evidence="3 4">4228-RoL</strain>
    </source>
</reference>
<dbReference type="InterPro" id="IPR002931">
    <property type="entry name" value="Transglutaminase-like"/>
</dbReference>
<keyword evidence="1" id="KW-0472">Membrane</keyword>
<dbReference type="InterPro" id="IPR052901">
    <property type="entry name" value="Bact_TGase-like"/>
</dbReference>
<dbReference type="InterPro" id="IPR038765">
    <property type="entry name" value="Papain-like_cys_pep_sf"/>
</dbReference>
<dbReference type="Pfam" id="PF01841">
    <property type="entry name" value="Transglut_core"/>
    <property type="match status" value="1"/>
</dbReference>
<keyword evidence="1" id="KW-0812">Transmembrane</keyword>
<keyword evidence="1" id="KW-1133">Transmembrane helix</keyword>
<feature type="transmembrane region" description="Helical" evidence="1">
    <location>
        <begin position="612"/>
        <end position="633"/>
    </location>
</feature>
<feature type="domain" description="Transglutaminase-like" evidence="2">
    <location>
        <begin position="478"/>
        <end position="549"/>
    </location>
</feature>
<accession>A0ABU3NKH0</accession>
<dbReference type="Gene3D" id="3.10.620.30">
    <property type="match status" value="1"/>
</dbReference>
<name>A0ABU3NKH0_9CHLR</name>
<evidence type="ECO:0000313" key="3">
    <source>
        <dbReference type="EMBL" id="MDT8897322.1"/>
    </source>
</evidence>
<organism evidence="3 4">
    <name type="scientific">Thermanaerothrix solaris</name>
    <dbReference type="NCBI Taxonomy" id="3058434"/>
    <lineage>
        <taxon>Bacteria</taxon>
        <taxon>Bacillati</taxon>
        <taxon>Chloroflexota</taxon>
        <taxon>Anaerolineae</taxon>
        <taxon>Anaerolineales</taxon>
        <taxon>Anaerolineaceae</taxon>
        <taxon>Thermanaerothrix</taxon>
    </lineage>
</organism>
<dbReference type="RefSeq" id="WP_315623975.1">
    <property type="nucleotide sequence ID" value="NZ_JAUHMF010000001.1"/>
</dbReference>
<evidence type="ECO:0000256" key="1">
    <source>
        <dbReference type="SAM" id="Phobius"/>
    </source>
</evidence>
<feature type="transmembrane region" description="Helical" evidence="1">
    <location>
        <begin position="153"/>
        <end position="173"/>
    </location>
</feature>
<dbReference type="EMBL" id="JAUHMF010000001">
    <property type="protein sequence ID" value="MDT8897322.1"/>
    <property type="molecule type" value="Genomic_DNA"/>
</dbReference>